<dbReference type="Gene3D" id="3.40.50.880">
    <property type="match status" value="1"/>
</dbReference>
<keyword evidence="3" id="KW-1185">Reference proteome</keyword>
<feature type="domain" description="DJ-1/PfpI" evidence="1">
    <location>
        <begin position="6"/>
        <end position="175"/>
    </location>
</feature>
<dbReference type="Proteomes" id="UP001165492">
    <property type="component" value="Unassembled WGS sequence"/>
</dbReference>
<sequence>MSKNIIFMYILNTMADWEWGYITAELKTGRFFKKGIPGFTIKTVSLSKEPITTMGGLRIIPDLSIDEINTQDCALLLLPGGETWMDSCHASILEKAKDCLDKGIPVAAICGATMALASAGILDTYRHTSNDFAYLKKECPNYHGEENFQFQSAVTDGDLITASGTAPIELAYQVFKRLDVFSDETLDCWYQLHKIQDSQYFYKLMQSLG</sequence>
<evidence type="ECO:0000313" key="2">
    <source>
        <dbReference type="EMBL" id="MCC5468307.1"/>
    </source>
</evidence>
<dbReference type="SUPFAM" id="SSF52317">
    <property type="entry name" value="Class I glutamine amidotransferase-like"/>
    <property type="match status" value="1"/>
</dbReference>
<dbReference type="PANTHER" id="PTHR48094">
    <property type="entry name" value="PROTEIN/NUCLEIC ACID DEGLYCASE DJ-1-RELATED"/>
    <property type="match status" value="1"/>
</dbReference>
<proteinExistence type="predicted"/>
<dbReference type="CDD" id="cd03140">
    <property type="entry name" value="GATase1_PfpI_3"/>
    <property type="match status" value="1"/>
</dbReference>
<dbReference type="InterPro" id="IPR050325">
    <property type="entry name" value="Prot/Nucl_acid_deglycase"/>
</dbReference>
<accession>A0ABS8HYP1</accession>
<reference evidence="2" key="1">
    <citation type="submission" date="2021-11" db="EMBL/GenBank/DDBJ databases">
        <title>Description of a new species Pelosinus isolated from the bottom sediments of Lake Baikal.</title>
        <authorList>
            <person name="Zakharyuk A."/>
        </authorList>
    </citation>
    <scope>NUCLEOTIDE SEQUENCE</scope>
    <source>
        <strain evidence="2">Bkl1</strain>
    </source>
</reference>
<evidence type="ECO:0000259" key="1">
    <source>
        <dbReference type="Pfam" id="PF01965"/>
    </source>
</evidence>
<dbReference type="Pfam" id="PF01965">
    <property type="entry name" value="DJ-1_PfpI"/>
    <property type="match status" value="1"/>
</dbReference>
<keyword evidence="2" id="KW-0315">Glutamine amidotransferase</keyword>
<dbReference type="PANTHER" id="PTHR48094:SF19">
    <property type="entry name" value="DJ-1_PFPI DOMAIN-CONTAINING PROTEIN"/>
    <property type="match status" value="1"/>
</dbReference>
<dbReference type="InterPro" id="IPR029062">
    <property type="entry name" value="Class_I_gatase-like"/>
</dbReference>
<dbReference type="InterPro" id="IPR002818">
    <property type="entry name" value="DJ-1/PfpI"/>
</dbReference>
<organism evidence="2 3">
    <name type="scientific">Pelosinus baikalensis</name>
    <dbReference type="NCBI Taxonomy" id="2892015"/>
    <lineage>
        <taxon>Bacteria</taxon>
        <taxon>Bacillati</taxon>
        <taxon>Bacillota</taxon>
        <taxon>Negativicutes</taxon>
        <taxon>Selenomonadales</taxon>
        <taxon>Sporomusaceae</taxon>
        <taxon>Pelosinus</taxon>
    </lineage>
</organism>
<name>A0ABS8HYP1_9FIRM</name>
<comment type="caution">
    <text evidence="2">The sequence shown here is derived from an EMBL/GenBank/DDBJ whole genome shotgun (WGS) entry which is preliminary data.</text>
</comment>
<gene>
    <name evidence="2" type="ORF">LMF89_23500</name>
</gene>
<protein>
    <submittedName>
        <fullName evidence="2">Glutamine amidotransferase</fullName>
    </submittedName>
</protein>
<dbReference type="EMBL" id="JAJHJB010000057">
    <property type="protein sequence ID" value="MCC5468307.1"/>
    <property type="molecule type" value="Genomic_DNA"/>
</dbReference>
<evidence type="ECO:0000313" key="3">
    <source>
        <dbReference type="Proteomes" id="UP001165492"/>
    </source>
</evidence>
<dbReference type="RefSeq" id="WP_229537167.1">
    <property type="nucleotide sequence ID" value="NZ_JAJHJB010000057.1"/>
</dbReference>